<name>A0A2H0N5H7_9BACT</name>
<evidence type="ECO:0000256" key="3">
    <source>
        <dbReference type="ARBA" id="ARBA00022989"/>
    </source>
</evidence>
<evidence type="ECO:0000313" key="7">
    <source>
        <dbReference type="EMBL" id="PIR04159.1"/>
    </source>
</evidence>
<feature type="transmembrane region" description="Helical" evidence="5">
    <location>
        <begin position="258"/>
        <end position="291"/>
    </location>
</feature>
<feature type="transmembrane region" description="Helical" evidence="5">
    <location>
        <begin position="429"/>
        <end position="447"/>
    </location>
</feature>
<keyword evidence="4 5" id="KW-0472">Membrane</keyword>
<feature type="transmembrane region" description="Helical" evidence="5">
    <location>
        <begin position="150"/>
        <end position="166"/>
    </location>
</feature>
<feature type="transmembrane region" description="Helical" evidence="5">
    <location>
        <begin position="63"/>
        <end position="82"/>
    </location>
</feature>
<dbReference type="GO" id="GO:0016020">
    <property type="term" value="C:membrane"/>
    <property type="evidence" value="ECO:0007669"/>
    <property type="project" value="UniProtKB-SubCell"/>
</dbReference>
<dbReference type="AlphaFoldDB" id="A0A2H0N5H7"/>
<dbReference type="Pfam" id="PF04932">
    <property type="entry name" value="Wzy_C"/>
    <property type="match status" value="1"/>
</dbReference>
<dbReference type="PANTHER" id="PTHR37422:SF17">
    <property type="entry name" value="O-ANTIGEN LIGASE"/>
    <property type="match status" value="1"/>
</dbReference>
<feature type="transmembrane region" description="Helical" evidence="5">
    <location>
        <begin position="16"/>
        <end position="32"/>
    </location>
</feature>
<dbReference type="EMBL" id="PCWN01000007">
    <property type="protein sequence ID" value="PIR04159.1"/>
    <property type="molecule type" value="Genomic_DNA"/>
</dbReference>
<feature type="domain" description="O-antigen ligase-related" evidence="6">
    <location>
        <begin position="261"/>
        <end position="411"/>
    </location>
</feature>
<evidence type="ECO:0000313" key="8">
    <source>
        <dbReference type="Proteomes" id="UP000229600"/>
    </source>
</evidence>
<comment type="subcellular location">
    <subcellularLocation>
        <location evidence="1">Membrane</location>
        <topology evidence="1">Multi-pass membrane protein</topology>
    </subcellularLocation>
</comment>
<evidence type="ECO:0000256" key="5">
    <source>
        <dbReference type="SAM" id="Phobius"/>
    </source>
</evidence>
<proteinExistence type="predicted"/>
<feature type="transmembrane region" description="Helical" evidence="5">
    <location>
        <begin position="88"/>
        <end position="106"/>
    </location>
</feature>
<gene>
    <name evidence="7" type="ORF">COV59_03165</name>
</gene>
<keyword evidence="3 5" id="KW-1133">Transmembrane helix</keyword>
<feature type="transmembrane region" description="Helical" evidence="5">
    <location>
        <begin position="398"/>
        <end position="423"/>
    </location>
</feature>
<evidence type="ECO:0000256" key="1">
    <source>
        <dbReference type="ARBA" id="ARBA00004141"/>
    </source>
</evidence>
<feature type="transmembrane region" description="Helical" evidence="5">
    <location>
        <begin position="230"/>
        <end position="251"/>
    </location>
</feature>
<dbReference type="Proteomes" id="UP000229600">
    <property type="component" value="Unassembled WGS sequence"/>
</dbReference>
<sequence length="485" mass="55882">MPQTFISEKICFHKETVLYILTFIGLRIFSYLFTSHDILQAIFCFVSIMLFGLLYFKNEEYAFLLLLGELLLGGSGHLFEFFGLSLRLLLLICFSLLWFLHHTLFLKTIKKFYIPHHIFHLLIALSFIVFFSFFNGLQSGHIPHNVISDTIPYVYFTFLLPFYFLLHNVHTQHSLLRLVVAFIVGSSLFSVFNFVMFSSGATVIQGPYYLWLRWVNLAKITDMGEGFFRIVLPEHFLLIPIALLLMSLLITKMRHSKFFIFLLILILLTTIIDLSRTLLLGLGIGSFVLLYRHNVLSWVKIMLFTLLISFILFVSINFTASQGKTFGFDLFTTRVTSLINPDTERSTKTRMALLPDIWAQIETSPLFGNGLGAEVTYFDTYESKEIATTQLDWGYFELLVEIGIFGAFIYLSVIILTLLGLLHKIKNHILHKSFYVGLLSGFVSLLFMNITSPALFHVFGVFFIVIIISIIMRPYHLLDAFFPPE</sequence>
<organism evidence="7 8">
    <name type="scientific">Candidatus Magasanikbacteria bacterium CG11_big_fil_rev_8_21_14_0_20_39_34</name>
    <dbReference type="NCBI Taxonomy" id="1974653"/>
    <lineage>
        <taxon>Bacteria</taxon>
        <taxon>Candidatus Magasanikiibacteriota</taxon>
    </lineage>
</organism>
<feature type="transmembrane region" description="Helical" evidence="5">
    <location>
        <begin position="454"/>
        <end position="475"/>
    </location>
</feature>
<feature type="transmembrane region" description="Helical" evidence="5">
    <location>
        <begin position="297"/>
        <end position="318"/>
    </location>
</feature>
<evidence type="ECO:0000259" key="6">
    <source>
        <dbReference type="Pfam" id="PF04932"/>
    </source>
</evidence>
<evidence type="ECO:0000256" key="2">
    <source>
        <dbReference type="ARBA" id="ARBA00022692"/>
    </source>
</evidence>
<feature type="transmembrane region" description="Helical" evidence="5">
    <location>
        <begin position="118"/>
        <end position="138"/>
    </location>
</feature>
<keyword evidence="2 5" id="KW-0812">Transmembrane</keyword>
<evidence type="ECO:0000256" key="4">
    <source>
        <dbReference type="ARBA" id="ARBA00023136"/>
    </source>
</evidence>
<feature type="transmembrane region" description="Helical" evidence="5">
    <location>
        <begin position="178"/>
        <end position="210"/>
    </location>
</feature>
<protein>
    <recommendedName>
        <fullName evidence="6">O-antigen ligase-related domain-containing protein</fullName>
    </recommendedName>
</protein>
<dbReference type="InterPro" id="IPR051533">
    <property type="entry name" value="WaaL-like"/>
</dbReference>
<dbReference type="InterPro" id="IPR007016">
    <property type="entry name" value="O-antigen_ligase-rel_domated"/>
</dbReference>
<accession>A0A2H0N5H7</accession>
<dbReference type="PANTHER" id="PTHR37422">
    <property type="entry name" value="TEICHURONIC ACID BIOSYNTHESIS PROTEIN TUAE"/>
    <property type="match status" value="1"/>
</dbReference>
<comment type="caution">
    <text evidence="7">The sequence shown here is derived from an EMBL/GenBank/DDBJ whole genome shotgun (WGS) entry which is preliminary data.</text>
</comment>
<reference evidence="7 8" key="1">
    <citation type="submission" date="2017-09" db="EMBL/GenBank/DDBJ databases">
        <title>Depth-based differentiation of microbial function through sediment-hosted aquifers and enrichment of novel symbionts in the deep terrestrial subsurface.</title>
        <authorList>
            <person name="Probst A.J."/>
            <person name="Ladd B."/>
            <person name="Jarett J.K."/>
            <person name="Geller-Mcgrath D.E."/>
            <person name="Sieber C.M."/>
            <person name="Emerson J.B."/>
            <person name="Anantharaman K."/>
            <person name="Thomas B.C."/>
            <person name="Malmstrom R."/>
            <person name="Stieglmeier M."/>
            <person name="Klingl A."/>
            <person name="Woyke T."/>
            <person name="Ryan C.M."/>
            <person name="Banfield J.F."/>
        </authorList>
    </citation>
    <scope>NUCLEOTIDE SEQUENCE [LARGE SCALE GENOMIC DNA]</scope>
    <source>
        <strain evidence="7">CG11_big_fil_rev_8_21_14_0_20_39_34</strain>
    </source>
</reference>
<feature type="transmembrane region" description="Helical" evidence="5">
    <location>
        <begin position="38"/>
        <end position="56"/>
    </location>
</feature>